<evidence type="ECO:0000313" key="1">
    <source>
        <dbReference type="EMBL" id="CRK96041.1"/>
    </source>
</evidence>
<proteinExistence type="predicted"/>
<sequence length="21" mass="2406">MLFLLWGKNGGMIISYYNTSP</sequence>
<dbReference type="EMBL" id="CVRI01000043">
    <property type="protein sequence ID" value="CRK96041.1"/>
    <property type="molecule type" value="Genomic_DNA"/>
</dbReference>
<protein>
    <submittedName>
        <fullName evidence="1">CLUMA_CG009478, isoform A</fullName>
    </submittedName>
</protein>
<evidence type="ECO:0000313" key="2">
    <source>
        <dbReference type="Proteomes" id="UP000183832"/>
    </source>
</evidence>
<reference evidence="1 2" key="1">
    <citation type="submission" date="2015-04" db="EMBL/GenBank/DDBJ databases">
        <authorList>
            <person name="Syromyatnikov M.Y."/>
            <person name="Popov V.N."/>
        </authorList>
    </citation>
    <scope>NUCLEOTIDE SEQUENCE [LARGE SCALE GENOMIC DNA]</scope>
</reference>
<dbReference type="AlphaFoldDB" id="A0A1J1IC81"/>
<organism evidence="1 2">
    <name type="scientific">Clunio marinus</name>
    <dbReference type="NCBI Taxonomy" id="568069"/>
    <lineage>
        <taxon>Eukaryota</taxon>
        <taxon>Metazoa</taxon>
        <taxon>Ecdysozoa</taxon>
        <taxon>Arthropoda</taxon>
        <taxon>Hexapoda</taxon>
        <taxon>Insecta</taxon>
        <taxon>Pterygota</taxon>
        <taxon>Neoptera</taxon>
        <taxon>Endopterygota</taxon>
        <taxon>Diptera</taxon>
        <taxon>Nematocera</taxon>
        <taxon>Chironomoidea</taxon>
        <taxon>Chironomidae</taxon>
        <taxon>Clunio</taxon>
    </lineage>
</organism>
<keyword evidence="2" id="KW-1185">Reference proteome</keyword>
<accession>A0A1J1IC81</accession>
<dbReference type="Proteomes" id="UP000183832">
    <property type="component" value="Unassembled WGS sequence"/>
</dbReference>
<name>A0A1J1IC81_9DIPT</name>
<gene>
    <name evidence="1" type="ORF">CLUMA_CG009478</name>
</gene>